<protein>
    <recommendedName>
        <fullName evidence="9">Transmembrane protein 45B</fullName>
    </recommendedName>
</protein>
<gene>
    <name evidence="7" type="ORF">GSLYS_00016589001</name>
</gene>
<evidence type="ECO:0000256" key="2">
    <source>
        <dbReference type="ARBA" id="ARBA00006948"/>
    </source>
</evidence>
<evidence type="ECO:0008006" key="9">
    <source>
        <dbReference type="Google" id="ProtNLM"/>
    </source>
</evidence>
<comment type="similarity">
    <text evidence="2">Belongs to the TMEM45 family.</text>
</comment>
<dbReference type="Proteomes" id="UP001497497">
    <property type="component" value="Unassembled WGS sequence"/>
</dbReference>
<dbReference type="InterPro" id="IPR042127">
    <property type="entry name" value="TMEM45"/>
</dbReference>
<feature type="transmembrane region" description="Helical" evidence="6">
    <location>
        <begin position="12"/>
        <end position="30"/>
    </location>
</feature>
<dbReference type="InterPro" id="IPR006904">
    <property type="entry name" value="DUF716"/>
</dbReference>
<feature type="transmembrane region" description="Helical" evidence="6">
    <location>
        <begin position="176"/>
        <end position="199"/>
    </location>
</feature>
<evidence type="ECO:0000313" key="7">
    <source>
        <dbReference type="EMBL" id="CAL1543055.1"/>
    </source>
</evidence>
<dbReference type="PANTHER" id="PTHR16007">
    <property type="entry name" value="EPIDIDYMAL MEMBRANE PROTEIN E9-RELATED"/>
    <property type="match status" value="1"/>
</dbReference>
<reference evidence="7 8" key="1">
    <citation type="submission" date="2024-04" db="EMBL/GenBank/DDBJ databases">
        <authorList>
            <consortium name="Genoscope - CEA"/>
            <person name="William W."/>
        </authorList>
    </citation>
    <scope>NUCLEOTIDE SEQUENCE [LARGE SCALE GENOMIC DNA]</scope>
</reference>
<feature type="transmembrane region" description="Helical" evidence="6">
    <location>
        <begin position="87"/>
        <end position="107"/>
    </location>
</feature>
<feature type="transmembrane region" description="Helical" evidence="6">
    <location>
        <begin position="219"/>
        <end position="243"/>
    </location>
</feature>
<keyword evidence="5 6" id="KW-0472">Membrane</keyword>
<name>A0AAV2I8E3_LYMST</name>
<dbReference type="Pfam" id="PF04819">
    <property type="entry name" value="DUF716"/>
    <property type="match status" value="1"/>
</dbReference>
<evidence type="ECO:0000256" key="1">
    <source>
        <dbReference type="ARBA" id="ARBA00004141"/>
    </source>
</evidence>
<evidence type="ECO:0000313" key="8">
    <source>
        <dbReference type="Proteomes" id="UP001497497"/>
    </source>
</evidence>
<organism evidence="7 8">
    <name type="scientific">Lymnaea stagnalis</name>
    <name type="common">Great pond snail</name>
    <name type="synonym">Helix stagnalis</name>
    <dbReference type="NCBI Taxonomy" id="6523"/>
    <lineage>
        <taxon>Eukaryota</taxon>
        <taxon>Metazoa</taxon>
        <taxon>Spiralia</taxon>
        <taxon>Lophotrochozoa</taxon>
        <taxon>Mollusca</taxon>
        <taxon>Gastropoda</taxon>
        <taxon>Heterobranchia</taxon>
        <taxon>Euthyneura</taxon>
        <taxon>Panpulmonata</taxon>
        <taxon>Hygrophila</taxon>
        <taxon>Lymnaeoidea</taxon>
        <taxon>Lymnaeidae</taxon>
        <taxon>Lymnaea</taxon>
    </lineage>
</organism>
<keyword evidence="3 6" id="KW-0812">Transmembrane</keyword>
<evidence type="ECO:0000256" key="6">
    <source>
        <dbReference type="SAM" id="Phobius"/>
    </source>
</evidence>
<feature type="transmembrane region" description="Helical" evidence="6">
    <location>
        <begin position="145"/>
        <end position="164"/>
    </location>
</feature>
<comment type="caution">
    <text evidence="7">The sequence shown here is derived from an EMBL/GenBank/DDBJ whole genome shotgun (WGS) entry which is preliminary data.</text>
</comment>
<dbReference type="AlphaFoldDB" id="A0AAV2I8E3"/>
<comment type="subcellular location">
    <subcellularLocation>
        <location evidence="1">Membrane</location>
        <topology evidence="1">Multi-pass membrane protein</topology>
    </subcellularLocation>
</comment>
<dbReference type="PANTHER" id="PTHR16007:SF15">
    <property type="entry name" value="TRANSMEMBRANE PROTEIN 45B"/>
    <property type="match status" value="1"/>
</dbReference>
<evidence type="ECO:0000256" key="5">
    <source>
        <dbReference type="ARBA" id="ARBA00023136"/>
    </source>
</evidence>
<evidence type="ECO:0000256" key="3">
    <source>
        <dbReference type="ARBA" id="ARBA00022692"/>
    </source>
</evidence>
<keyword evidence="4 6" id="KW-1133">Transmembrane helix</keyword>
<evidence type="ECO:0000256" key="4">
    <source>
        <dbReference type="ARBA" id="ARBA00022989"/>
    </source>
</evidence>
<proteinExistence type="inferred from homology"/>
<dbReference type="EMBL" id="CAXITT010000522">
    <property type="protein sequence ID" value="CAL1543055.1"/>
    <property type="molecule type" value="Genomic_DNA"/>
</dbReference>
<dbReference type="GO" id="GO:0016020">
    <property type="term" value="C:membrane"/>
    <property type="evidence" value="ECO:0007669"/>
    <property type="project" value="UniProtKB-SubCell"/>
</dbReference>
<accession>A0AAV2I8E3</accession>
<sequence length="298" mass="33362">MGDLKGHALPGSLFLLYGLWWAVCALRRYFMCRRAGSKYISTATFSCPCSCGPLVRLPIEGFVKVGLSSCGMFLEIFMNLPVPSMGIIQHATMYFFFMLSGVVDVVMHYGVPLPQGCDYVSVMLAFTVEGLLFANHLHGRPVVDVNIHLLLVYVIFLTVLVIMVEAKYQRSALLSLCRSFLVMLQGSWFWAVGIILYGHPDDKTAWDLEDHMGVMQATIYFSWHCAFHFILLFTLAAILACCYRLPAGSHKNGTEFPLSRLENGDKEEGYRVLTAADDEEEGSDIEFVKPLEKGLLKS</sequence>
<keyword evidence="8" id="KW-1185">Reference proteome</keyword>